<organism evidence="2 3">
    <name type="scientific">Dissostichus mawsoni</name>
    <name type="common">Antarctic cod</name>
    <dbReference type="NCBI Taxonomy" id="36200"/>
    <lineage>
        <taxon>Eukaryota</taxon>
        <taxon>Metazoa</taxon>
        <taxon>Chordata</taxon>
        <taxon>Craniata</taxon>
        <taxon>Vertebrata</taxon>
        <taxon>Euteleostomi</taxon>
        <taxon>Actinopterygii</taxon>
        <taxon>Neopterygii</taxon>
        <taxon>Teleostei</taxon>
        <taxon>Neoteleostei</taxon>
        <taxon>Acanthomorphata</taxon>
        <taxon>Eupercaria</taxon>
        <taxon>Perciformes</taxon>
        <taxon>Notothenioidei</taxon>
        <taxon>Nototheniidae</taxon>
        <taxon>Dissostichus</taxon>
    </lineage>
</organism>
<keyword evidence="1" id="KW-0812">Transmembrane</keyword>
<proteinExistence type="predicted"/>
<protein>
    <submittedName>
        <fullName evidence="2">Uncharacterized protein</fullName>
    </submittedName>
</protein>
<evidence type="ECO:0000256" key="1">
    <source>
        <dbReference type="SAM" id="Phobius"/>
    </source>
</evidence>
<feature type="transmembrane region" description="Helical" evidence="1">
    <location>
        <begin position="112"/>
        <end position="135"/>
    </location>
</feature>
<accession>A0A7J5ZJ00</accession>
<dbReference type="OrthoDB" id="9049812at2759"/>
<name>A0A7J5ZJ00_DISMA</name>
<dbReference type="AlphaFoldDB" id="A0A7J5ZJ00"/>
<gene>
    <name evidence="2" type="ORF">F7725_001316</name>
</gene>
<comment type="caution">
    <text evidence="2">The sequence shown here is derived from an EMBL/GenBank/DDBJ whole genome shotgun (WGS) entry which is preliminary data.</text>
</comment>
<reference evidence="2 3" key="1">
    <citation type="submission" date="2020-03" db="EMBL/GenBank/DDBJ databases">
        <title>Dissostichus mawsoni Genome sequencing and assembly.</title>
        <authorList>
            <person name="Park H."/>
        </authorList>
    </citation>
    <scope>NUCLEOTIDE SEQUENCE [LARGE SCALE GENOMIC DNA]</scope>
    <source>
        <strain evidence="2">DM0001</strain>
        <tissue evidence="2">Muscle</tissue>
    </source>
</reference>
<keyword evidence="3" id="KW-1185">Reference proteome</keyword>
<keyword evidence="1" id="KW-0472">Membrane</keyword>
<evidence type="ECO:0000313" key="2">
    <source>
        <dbReference type="EMBL" id="KAF3861061.1"/>
    </source>
</evidence>
<evidence type="ECO:0000313" key="3">
    <source>
        <dbReference type="Proteomes" id="UP000518266"/>
    </source>
</evidence>
<dbReference type="EMBL" id="JAAKFY010000002">
    <property type="protein sequence ID" value="KAF3861061.1"/>
    <property type="molecule type" value="Genomic_DNA"/>
</dbReference>
<sequence>MLTSRECEDLLRTLSHPEENIFQHLERLAPENNQLDLKPRAKRRLFISGLKSGTFLHTASLWHVLQTSVLHSVAFGGKEVGKNINQDKALSLKRYVEDYHKYKGPLDSALPLLYGLLLGFGGTFLLGVTILLIILHISRKTTRTTSSKIRVGHLSLKDAATRRSDAAK</sequence>
<keyword evidence="1" id="KW-1133">Transmembrane helix</keyword>
<dbReference type="Proteomes" id="UP000518266">
    <property type="component" value="Unassembled WGS sequence"/>
</dbReference>